<organism evidence="2 3">
    <name type="scientific">Microtetraspora glauca</name>
    <dbReference type="NCBI Taxonomy" id="1996"/>
    <lineage>
        <taxon>Bacteria</taxon>
        <taxon>Bacillati</taxon>
        <taxon>Actinomycetota</taxon>
        <taxon>Actinomycetes</taxon>
        <taxon>Streptosporangiales</taxon>
        <taxon>Streptosporangiaceae</taxon>
        <taxon>Microtetraspora</taxon>
    </lineage>
</organism>
<name>A0ABV3GT41_MICGL</name>
<evidence type="ECO:0000313" key="3">
    <source>
        <dbReference type="Proteomes" id="UP001551675"/>
    </source>
</evidence>
<dbReference type="EMBL" id="JBFALK010000031">
    <property type="protein sequence ID" value="MEV0974472.1"/>
    <property type="molecule type" value="Genomic_DNA"/>
</dbReference>
<keyword evidence="3" id="KW-1185">Reference proteome</keyword>
<comment type="caution">
    <text evidence="2">The sequence shown here is derived from an EMBL/GenBank/DDBJ whole genome shotgun (WGS) entry which is preliminary data.</text>
</comment>
<dbReference type="Pfam" id="PF14355">
    <property type="entry name" value="Abi_C"/>
    <property type="match status" value="1"/>
</dbReference>
<evidence type="ECO:0000313" key="2">
    <source>
        <dbReference type="EMBL" id="MEV0974472.1"/>
    </source>
</evidence>
<reference evidence="2 3" key="1">
    <citation type="submission" date="2024-06" db="EMBL/GenBank/DDBJ databases">
        <title>The Natural Products Discovery Center: Release of the First 8490 Sequenced Strains for Exploring Actinobacteria Biosynthetic Diversity.</title>
        <authorList>
            <person name="Kalkreuter E."/>
            <person name="Kautsar S.A."/>
            <person name="Yang D."/>
            <person name="Bader C.D."/>
            <person name="Teijaro C.N."/>
            <person name="Fluegel L."/>
            <person name="Davis C.M."/>
            <person name="Simpson J.R."/>
            <person name="Lauterbach L."/>
            <person name="Steele A.D."/>
            <person name="Gui C."/>
            <person name="Meng S."/>
            <person name="Li G."/>
            <person name="Viehrig K."/>
            <person name="Ye F."/>
            <person name="Su P."/>
            <person name="Kiefer A.F."/>
            <person name="Nichols A."/>
            <person name="Cepeda A.J."/>
            <person name="Yan W."/>
            <person name="Fan B."/>
            <person name="Jiang Y."/>
            <person name="Adhikari A."/>
            <person name="Zheng C.-J."/>
            <person name="Schuster L."/>
            <person name="Cowan T.M."/>
            <person name="Smanski M.J."/>
            <person name="Chevrette M.G."/>
            <person name="De Carvalho L.P.S."/>
            <person name="Shen B."/>
        </authorList>
    </citation>
    <scope>NUCLEOTIDE SEQUENCE [LARGE SCALE GENOMIC DNA]</scope>
    <source>
        <strain evidence="2 3">NPDC050100</strain>
    </source>
</reference>
<accession>A0ABV3GT41</accession>
<sequence>MTDTKSPLLSTDSIGAIADIARSTRDAERAFSSVGITLRRKPATTHGGTTVVPSTASHVSTTLRGLDLTEPGVVSAVLRATVTLAEIYELASSTDQSRLVRLRHCLAADGFPLDPSGDPMAAIRALGAAASGVLPDASAIRVELARLERSLEGDPSLAIGKAKNLIEATAKAVLAQRGQPVGSNLNVPTLVKKTMESLGVHPDQIDATTSPIVRAILSDLQDIALKVGTLRNKAGDGHGNTSAVTGIAARDSRLAVRTAIAWCAYILDTLSEPGGPSPASGHSGSPG</sequence>
<evidence type="ECO:0000259" key="1">
    <source>
        <dbReference type="Pfam" id="PF14355"/>
    </source>
</evidence>
<dbReference type="Proteomes" id="UP001551675">
    <property type="component" value="Unassembled WGS sequence"/>
</dbReference>
<proteinExistence type="predicted"/>
<protein>
    <submittedName>
        <fullName evidence="2">Abortive infection family protein</fullName>
    </submittedName>
</protein>
<dbReference type="RefSeq" id="WP_358141119.1">
    <property type="nucleotide sequence ID" value="NZ_JBFALK010000031.1"/>
</dbReference>
<gene>
    <name evidence="2" type="ORF">AB0I59_38250</name>
</gene>
<dbReference type="InterPro" id="IPR026001">
    <property type="entry name" value="Abi-like_C"/>
</dbReference>
<feature type="domain" description="Abortive infection protein-like C-terminal" evidence="1">
    <location>
        <begin position="188"/>
        <end position="268"/>
    </location>
</feature>